<accession>A0A7X0MRD6</accession>
<dbReference type="InterPro" id="IPR027788">
    <property type="entry name" value="Alpha/beta-hydrolase_N_dom"/>
</dbReference>
<keyword evidence="1" id="KW-0472">Membrane</keyword>
<evidence type="ECO:0000259" key="2">
    <source>
        <dbReference type="Pfam" id="PF10081"/>
    </source>
</evidence>
<keyword evidence="5" id="KW-1185">Reference proteome</keyword>
<evidence type="ECO:0000313" key="5">
    <source>
        <dbReference type="Proteomes" id="UP000585437"/>
    </source>
</evidence>
<protein>
    <submittedName>
        <fullName evidence="4">Putative membrane protein</fullName>
    </submittedName>
</protein>
<feature type="transmembrane region" description="Helical" evidence="1">
    <location>
        <begin position="117"/>
        <end position="138"/>
    </location>
</feature>
<comment type="caution">
    <text evidence="4">The sequence shown here is derived from an EMBL/GenBank/DDBJ whole genome shotgun (WGS) entry which is preliminary data.</text>
</comment>
<evidence type="ECO:0000256" key="1">
    <source>
        <dbReference type="SAM" id="Phobius"/>
    </source>
</evidence>
<feature type="domain" description="Alpha/beta-hydrolase N-terminal" evidence="3">
    <location>
        <begin position="28"/>
        <end position="234"/>
    </location>
</feature>
<dbReference type="AlphaFoldDB" id="A0A7X0MRD6"/>
<dbReference type="EMBL" id="JACHBU010000002">
    <property type="protein sequence ID" value="MBB6508216.1"/>
    <property type="molecule type" value="Genomic_DNA"/>
</dbReference>
<feature type="domain" description="Alpha/beta-hydrolase catalytic" evidence="2">
    <location>
        <begin position="251"/>
        <end position="538"/>
    </location>
</feature>
<organism evidence="4 5">
    <name type="scientific">Rhizobium soli</name>
    <dbReference type="NCBI Taxonomy" id="424798"/>
    <lineage>
        <taxon>Bacteria</taxon>
        <taxon>Pseudomonadati</taxon>
        <taxon>Pseudomonadota</taxon>
        <taxon>Alphaproteobacteria</taxon>
        <taxon>Hyphomicrobiales</taxon>
        <taxon>Rhizobiaceae</taxon>
        <taxon>Rhizobium/Agrobacterium group</taxon>
        <taxon>Rhizobium</taxon>
    </lineage>
</organism>
<evidence type="ECO:0000313" key="4">
    <source>
        <dbReference type="EMBL" id="MBB6508216.1"/>
    </source>
</evidence>
<feature type="transmembrane region" description="Helical" evidence="1">
    <location>
        <begin position="39"/>
        <end position="65"/>
    </location>
</feature>
<dbReference type="InterPro" id="IPR012037">
    <property type="entry name" value="Alpha/beta-hydrolase_fam"/>
</dbReference>
<gene>
    <name evidence="4" type="ORF">F4695_001548</name>
</gene>
<evidence type="ECO:0000259" key="3">
    <source>
        <dbReference type="Pfam" id="PF15420"/>
    </source>
</evidence>
<name>A0A7X0MRD6_9HYPH</name>
<keyword evidence="1" id="KW-0812">Transmembrane</keyword>
<feature type="transmembrane region" description="Helical" evidence="1">
    <location>
        <begin position="12"/>
        <end position="33"/>
    </location>
</feature>
<reference evidence="4 5" key="1">
    <citation type="submission" date="2020-08" db="EMBL/GenBank/DDBJ databases">
        <title>The Agave Microbiome: Exploring the role of microbial communities in plant adaptations to desert environments.</title>
        <authorList>
            <person name="Partida-Martinez L.P."/>
        </authorList>
    </citation>
    <scope>NUCLEOTIDE SEQUENCE [LARGE SCALE GENOMIC DNA]</scope>
    <source>
        <strain evidence="4 5">AS3.12</strain>
    </source>
</reference>
<feature type="transmembrane region" description="Helical" evidence="1">
    <location>
        <begin position="77"/>
        <end position="97"/>
    </location>
</feature>
<dbReference type="Pfam" id="PF15420">
    <property type="entry name" value="Abhydrolase_9_N"/>
    <property type="match status" value="1"/>
</dbReference>
<sequence length="545" mass="60407">MYQMVRRFLSSLSHTGTFIALVFFAASLTPSLLPRSYLVQGALSGVCAAVGYMAGVAVAWLWRYLELPRASSRERPLKVAFLIAAIAILGVFLWHAVEWQNSIRSLWGMDALDSAEPLKLAAVAILAFAVLLFTGRVFQLAARGLSGWINRYVPRRVANALGVTLAALLFWTAGQGLLLRWALDATDASFQKVDALIDDDTPEPTDQAKTGSASSLVSWEGLGLQGRRFVSSGPTAPDVGAFWQQTAEEPIRAYVGLNNGDTVEARAALALRELQRQGGFDRSILVIIVPTGTGWVDPAAMDTLEFLHRGDVASVSLQYSYLASWLSLMVEPDNGQAAARALFTEVYSHWKTLPRERRPKLYLYGLSLGALNSQLSTDIYDVVADPFQGALWTGPPFRSQRWRTITDQRQDLSPAWLPRFRDGSLVRFANQASPPVQFDASWGPIRFVYLQYASDPIVFFETASLFKEPDWMKGERGPDVSPRLRWFPVVTMLQLTFDMAIGTTSPMGFGHVYAPEDYIDSWIALTDPPNMDHSVVEQLKARFAK</sequence>
<proteinExistence type="predicted"/>
<dbReference type="Proteomes" id="UP000585437">
    <property type="component" value="Unassembled WGS sequence"/>
</dbReference>
<dbReference type="PIRSF" id="PIRSF007542">
    <property type="entry name" value="UCP007542"/>
    <property type="match status" value="1"/>
</dbReference>
<feature type="transmembrane region" description="Helical" evidence="1">
    <location>
        <begin position="159"/>
        <end position="183"/>
    </location>
</feature>
<dbReference type="Pfam" id="PF10081">
    <property type="entry name" value="Abhydrolase_9"/>
    <property type="match status" value="1"/>
</dbReference>
<dbReference type="RefSeq" id="WP_184654320.1">
    <property type="nucleotide sequence ID" value="NZ_JACHBU010000002.1"/>
</dbReference>
<keyword evidence="1" id="KW-1133">Transmembrane helix</keyword>
<dbReference type="InterPro" id="IPR027787">
    <property type="entry name" value="Alpha/beta-hydrolase_catalytic"/>
</dbReference>